<name>A0AAD3H5A5_9STRA</name>
<evidence type="ECO:0000313" key="2">
    <source>
        <dbReference type="EMBL" id="GFH51152.1"/>
    </source>
</evidence>
<dbReference type="EMBL" id="BLLK01000045">
    <property type="protein sequence ID" value="GFH51152.1"/>
    <property type="molecule type" value="Genomic_DNA"/>
</dbReference>
<dbReference type="Proteomes" id="UP001054902">
    <property type="component" value="Unassembled WGS sequence"/>
</dbReference>
<gene>
    <name evidence="2" type="ORF">CTEN210_07628</name>
</gene>
<keyword evidence="3" id="KW-1185">Reference proteome</keyword>
<organism evidence="2 3">
    <name type="scientific">Chaetoceros tenuissimus</name>
    <dbReference type="NCBI Taxonomy" id="426638"/>
    <lineage>
        <taxon>Eukaryota</taxon>
        <taxon>Sar</taxon>
        <taxon>Stramenopiles</taxon>
        <taxon>Ochrophyta</taxon>
        <taxon>Bacillariophyta</taxon>
        <taxon>Coscinodiscophyceae</taxon>
        <taxon>Chaetocerotophycidae</taxon>
        <taxon>Chaetocerotales</taxon>
        <taxon>Chaetocerotaceae</taxon>
        <taxon>Chaetoceros</taxon>
    </lineage>
</organism>
<protein>
    <submittedName>
        <fullName evidence="2">Uncharacterized protein</fullName>
    </submittedName>
</protein>
<proteinExistence type="predicted"/>
<evidence type="ECO:0000313" key="3">
    <source>
        <dbReference type="Proteomes" id="UP001054902"/>
    </source>
</evidence>
<reference evidence="2 3" key="1">
    <citation type="journal article" date="2021" name="Sci. Rep.">
        <title>The genome of the diatom Chaetoceros tenuissimus carries an ancient integrated fragment of an extant virus.</title>
        <authorList>
            <person name="Hongo Y."/>
            <person name="Kimura K."/>
            <person name="Takaki Y."/>
            <person name="Yoshida Y."/>
            <person name="Baba S."/>
            <person name="Kobayashi G."/>
            <person name="Nagasaki K."/>
            <person name="Hano T."/>
            <person name="Tomaru Y."/>
        </authorList>
    </citation>
    <scope>NUCLEOTIDE SEQUENCE [LARGE SCALE GENOMIC DNA]</scope>
    <source>
        <strain evidence="2 3">NIES-3715</strain>
    </source>
</reference>
<comment type="caution">
    <text evidence="2">The sequence shown here is derived from an EMBL/GenBank/DDBJ whole genome shotgun (WGS) entry which is preliminary data.</text>
</comment>
<evidence type="ECO:0000256" key="1">
    <source>
        <dbReference type="SAM" id="MobiDB-lite"/>
    </source>
</evidence>
<dbReference type="AlphaFoldDB" id="A0AAD3H5A5"/>
<sequence length="340" mass="38257">MRFLLHARKVATNKVQREVQKNGATKALGVRFGVESNSNSYNDEHTESEQVKAWGQHCSPNCGCAVRFEATIDHSTNQILSASYEAKTMITHIQSADGAGETTYLKPLIADSRRDKTNNGKPLMKSCQCKTLHGLSQRITEVLPQYSLQQAQNQLEYTGNRSSAAFRYIAMKKLGFNDSANSTKDLNSLSYGHCWDLVEDAITACLHGHLPKPRPIYNEQHEKKRNMIQNAVQRSQIHENNANDKPLDPLRFVRAAKSRAKEGIMKRFQKESTSSHSSSSIPPFHLMGDSTSASDTLTQLRMEIQTLKDKEATSIEDHNFANDWVNYVDEKYEKCSTSAE</sequence>
<accession>A0AAD3H5A5</accession>
<feature type="region of interest" description="Disordered" evidence="1">
    <location>
        <begin position="266"/>
        <end position="291"/>
    </location>
</feature>